<keyword evidence="2" id="KW-0233">DNA recombination</keyword>
<evidence type="ECO:0000256" key="3">
    <source>
        <dbReference type="SAM" id="MobiDB-lite"/>
    </source>
</evidence>
<dbReference type="InterPro" id="IPR011010">
    <property type="entry name" value="DNA_brk_join_enz"/>
</dbReference>
<dbReference type="GO" id="GO:0015074">
    <property type="term" value="P:DNA integration"/>
    <property type="evidence" value="ECO:0007669"/>
    <property type="project" value="InterPro"/>
</dbReference>
<dbReference type="EMBL" id="JABRWO010000002">
    <property type="protein sequence ID" value="MBA2113849.1"/>
    <property type="molecule type" value="Genomic_DNA"/>
</dbReference>
<feature type="domain" description="Tyr recombinase" evidence="4">
    <location>
        <begin position="183"/>
        <end position="371"/>
    </location>
</feature>
<dbReference type="Pfam" id="PF00589">
    <property type="entry name" value="Phage_integrase"/>
    <property type="match status" value="1"/>
</dbReference>
<dbReference type="RefSeq" id="WP_207395331.1">
    <property type="nucleotide sequence ID" value="NZ_JABRWO010000002.1"/>
</dbReference>
<dbReference type="AlphaFoldDB" id="A0A7V8V2Q4"/>
<evidence type="ECO:0000259" key="4">
    <source>
        <dbReference type="PROSITE" id="PS51898"/>
    </source>
</evidence>
<dbReference type="Proteomes" id="UP000551616">
    <property type="component" value="Unassembled WGS sequence"/>
</dbReference>
<dbReference type="GO" id="GO:0003677">
    <property type="term" value="F:DNA binding"/>
    <property type="evidence" value="ECO:0007669"/>
    <property type="project" value="UniProtKB-KW"/>
</dbReference>
<proteinExistence type="predicted"/>
<protein>
    <recommendedName>
        <fullName evidence="4">Tyr recombinase domain-containing protein</fullName>
    </recommendedName>
</protein>
<feature type="region of interest" description="Disordered" evidence="3">
    <location>
        <begin position="376"/>
        <end position="418"/>
    </location>
</feature>
<keyword evidence="1" id="KW-0238">DNA-binding</keyword>
<accession>A0A7V8V2Q4</accession>
<dbReference type="InterPro" id="IPR002104">
    <property type="entry name" value="Integrase_catalytic"/>
</dbReference>
<evidence type="ECO:0000313" key="6">
    <source>
        <dbReference type="Proteomes" id="UP000551616"/>
    </source>
</evidence>
<organism evidence="5 6">
    <name type="scientific">Bremerella alba</name>
    <dbReference type="NCBI Taxonomy" id="980252"/>
    <lineage>
        <taxon>Bacteria</taxon>
        <taxon>Pseudomonadati</taxon>
        <taxon>Planctomycetota</taxon>
        <taxon>Planctomycetia</taxon>
        <taxon>Pirellulales</taxon>
        <taxon>Pirellulaceae</taxon>
        <taxon>Bremerella</taxon>
    </lineage>
</organism>
<dbReference type="Gene3D" id="1.10.443.10">
    <property type="entry name" value="Intergrase catalytic core"/>
    <property type="match status" value="1"/>
</dbReference>
<name>A0A7V8V2Q4_9BACT</name>
<dbReference type="InterPro" id="IPR050090">
    <property type="entry name" value="Tyrosine_recombinase_XerCD"/>
</dbReference>
<gene>
    <name evidence="5" type="ORF">HOV93_10020</name>
</gene>
<dbReference type="Gene3D" id="1.10.150.130">
    <property type="match status" value="1"/>
</dbReference>
<dbReference type="InterPro" id="IPR013762">
    <property type="entry name" value="Integrase-like_cat_sf"/>
</dbReference>
<dbReference type="PROSITE" id="PS51898">
    <property type="entry name" value="TYR_RECOMBINASE"/>
    <property type="match status" value="1"/>
</dbReference>
<evidence type="ECO:0000313" key="5">
    <source>
        <dbReference type="EMBL" id="MBA2113849.1"/>
    </source>
</evidence>
<sequence>MARKTKQRRQSHGSAWHWKQTDCWYYTLPGTKKRIALFDDQGERIRGKDNKEAAEISLAREKLSWDSESNEGPALGQPWLVARVCSDYLVYTERSQNDGSVSEGYHRNATQWLNDLCSYCGALPVSQLKRGHILEWVDQHESWKSPATRRCIIAVVMAAFNRVEEMHGISNPIKGIKLPKAEPRLTSFSPEDEKAIYKVTEPCFGNFLFAAIHTGLRPFSELAQIKAEDVEETPRGMMWRVYASKTKKTRKIPVRPEVAELTRQLMKSAPRGSGLPVFRNTLGKPWKRTTGVVRFIDLREKIGWNDDPLRKKYSCYTSRHTFAHRMLSGFWNNGAGCTIETLAELMGDTPKVAYDHYGKEWGKHYQDPLWKAIGESTLPASTQAKSPPAKRKKSAASSATKTRPKRTKASTSRNKRHG</sequence>
<dbReference type="SUPFAM" id="SSF56349">
    <property type="entry name" value="DNA breaking-rejoining enzymes"/>
    <property type="match status" value="1"/>
</dbReference>
<dbReference type="GO" id="GO:0006310">
    <property type="term" value="P:DNA recombination"/>
    <property type="evidence" value="ECO:0007669"/>
    <property type="project" value="UniProtKB-KW"/>
</dbReference>
<comment type="caution">
    <text evidence="5">The sequence shown here is derived from an EMBL/GenBank/DDBJ whole genome shotgun (WGS) entry which is preliminary data.</text>
</comment>
<keyword evidence="6" id="KW-1185">Reference proteome</keyword>
<evidence type="ECO:0000256" key="2">
    <source>
        <dbReference type="ARBA" id="ARBA00023172"/>
    </source>
</evidence>
<evidence type="ECO:0000256" key="1">
    <source>
        <dbReference type="ARBA" id="ARBA00023125"/>
    </source>
</evidence>
<dbReference type="CDD" id="cd00397">
    <property type="entry name" value="DNA_BRE_C"/>
    <property type="match status" value="1"/>
</dbReference>
<reference evidence="5 6" key="1">
    <citation type="submission" date="2020-05" db="EMBL/GenBank/DDBJ databases">
        <title>Bremerella alba sp. nov., a novel planctomycete isolated from the surface of the macroalga Fucus spiralis.</title>
        <authorList>
            <person name="Godinho O."/>
            <person name="Botelho R."/>
            <person name="Albuquerque L."/>
            <person name="Wiegand S."/>
            <person name="Da Costa M.S."/>
            <person name="Lobo-Da-Cunha A."/>
            <person name="Jogler C."/>
            <person name="Lage O.M."/>
        </authorList>
    </citation>
    <scope>NUCLEOTIDE SEQUENCE [LARGE SCALE GENOMIC DNA]</scope>
    <source>
        <strain evidence="5 6">FF15</strain>
    </source>
</reference>
<feature type="compositionally biased region" description="Basic residues" evidence="3">
    <location>
        <begin position="402"/>
        <end position="418"/>
    </location>
</feature>
<dbReference type="PANTHER" id="PTHR30349">
    <property type="entry name" value="PHAGE INTEGRASE-RELATED"/>
    <property type="match status" value="1"/>
</dbReference>
<dbReference type="InterPro" id="IPR010998">
    <property type="entry name" value="Integrase_recombinase_N"/>
</dbReference>